<evidence type="ECO:0000256" key="3">
    <source>
        <dbReference type="ARBA" id="ARBA00022827"/>
    </source>
</evidence>
<dbReference type="AlphaFoldDB" id="A0A7S3JCG3"/>
<dbReference type="GO" id="GO:0019646">
    <property type="term" value="P:aerobic electron transport chain"/>
    <property type="evidence" value="ECO:0007669"/>
    <property type="project" value="TreeGrafter"/>
</dbReference>
<name>A0A7S3JCG3_9SPIT</name>
<keyword evidence="2" id="KW-0285">Flavoprotein</keyword>
<dbReference type="EMBL" id="HBII01024799">
    <property type="protein sequence ID" value="CAE0351340.1"/>
    <property type="molecule type" value="Transcribed_RNA"/>
</dbReference>
<accession>A0A7S3JCG3</accession>
<keyword evidence="4" id="KW-0560">Oxidoreductase</keyword>
<proteinExistence type="predicted"/>
<sequence length="205" mass="23410">MSKGYFRVNKYLQSTSHPNVFGGGDCITIDEYEHLDHPFPPKAGVYAVREGPVIANNIMHYLKEEELETYTPQTEFLALLMTGDLKAVGTKFGFSFTGKWVWNMKDYIDVGFMKLFDPNNLFNDYANKGTAEPLEHNALFEEELKSAGDERARVKEAVMTMSVADAAALLQIDEDHEEFLEQFMILERMKNDTEFREGIIAICKN</sequence>
<dbReference type="SUPFAM" id="SSF51905">
    <property type="entry name" value="FAD/NAD(P)-binding domain"/>
    <property type="match status" value="1"/>
</dbReference>
<keyword evidence="3" id="KW-0274">FAD</keyword>
<dbReference type="Gene3D" id="3.50.50.100">
    <property type="match status" value="1"/>
</dbReference>
<organism evidence="5">
    <name type="scientific">Euplotes harpa</name>
    <dbReference type="NCBI Taxonomy" id="151035"/>
    <lineage>
        <taxon>Eukaryota</taxon>
        <taxon>Sar</taxon>
        <taxon>Alveolata</taxon>
        <taxon>Ciliophora</taxon>
        <taxon>Intramacronucleata</taxon>
        <taxon>Spirotrichea</taxon>
        <taxon>Hypotrichia</taxon>
        <taxon>Euplotida</taxon>
        <taxon>Euplotidae</taxon>
        <taxon>Euplotes</taxon>
    </lineage>
</organism>
<evidence type="ECO:0000256" key="4">
    <source>
        <dbReference type="ARBA" id="ARBA00023002"/>
    </source>
</evidence>
<evidence type="ECO:0000256" key="1">
    <source>
        <dbReference type="ARBA" id="ARBA00001974"/>
    </source>
</evidence>
<dbReference type="PANTHER" id="PTHR42913">
    <property type="entry name" value="APOPTOSIS-INDUCING FACTOR 1"/>
    <property type="match status" value="1"/>
</dbReference>
<protein>
    <submittedName>
        <fullName evidence="5">Uncharacterized protein</fullName>
    </submittedName>
</protein>
<gene>
    <name evidence="5" type="ORF">EHAR0213_LOCUS10254</name>
</gene>
<dbReference type="PANTHER" id="PTHR42913:SF9">
    <property type="entry name" value="SLR1591 PROTEIN"/>
    <property type="match status" value="1"/>
</dbReference>
<evidence type="ECO:0000256" key="2">
    <source>
        <dbReference type="ARBA" id="ARBA00022630"/>
    </source>
</evidence>
<dbReference type="GO" id="GO:0003955">
    <property type="term" value="F:NAD(P)H dehydrogenase (quinone) activity"/>
    <property type="evidence" value="ECO:0007669"/>
    <property type="project" value="TreeGrafter"/>
</dbReference>
<evidence type="ECO:0000313" key="5">
    <source>
        <dbReference type="EMBL" id="CAE0351340.1"/>
    </source>
</evidence>
<dbReference type="InterPro" id="IPR036188">
    <property type="entry name" value="FAD/NAD-bd_sf"/>
</dbReference>
<dbReference type="InterPro" id="IPR051169">
    <property type="entry name" value="NADH-Q_oxidoreductase"/>
</dbReference>
<comment type="cofactor">
    <cofactor evidence="1">
        <name>FAD</name>
        <dbReference type="ChEBI" id="CHEBI:57692"/>
    </cofactor>
</comment>
<reference evidence="5" key="1">
    <citation type="submission" date="2021-01" db="EMBL/GenBank/DDBJ databases">
        <authorList>
            <person name="Corre E."/>
            <person name="Pelletier E."/>
            <person name="Niang G."/>
            <person name="Scheremetjew M."/>
            <person name="Finn R."/>
            <person name="Kale V."/>
            <person name="Holt S."/>
            <person name="Cochrane G."/>
            <person name="Meng A."/>
            <person name="Brown T."/>
            <person name="Cohen L."/>
        </authorList>
    </citation>
    <scope>NUCLEOTIDE SEQUENCE</scope>
    <source>
        <strain evidence="5">FSP1.4</strain>
    </source>
</reference>